<organism evidence="1 2">
    <name type="scientific">Lithocarpus litseifolius</name>
    <dbReference type="NCBI Taxonomy" id="425828"/>
    <lineage>
        <taxon>Eukaryota</taxon>
        <taxon>Viridiplantae</taxon>
        <taxon>Streptophyta</taxon>
        <taxon>Embryophyta</taxon>
        <taxon>Tracheophyta</taxon>
        <taxon>Spermatophyta</taxon>
        <taxon>Magnoliopsida</taxon>
        <taxon>eudicotyledons</taxon>
        <taxon>Gunneridae</taxon>
        <taxon>Pentapetalae</taxon>
        <taxon>rosids</taxon>
        <taxon>fabids</taxon>
        <taxon>Fagales</taxon>
        <taxon>Fagaceae</taxon>
        <taxon>Lithocarpus</taxon>
    </lineage>
</organism>
<evidence type="ECO:0000313" key="2">
    <source>
        <dbReference type="Proteomes" id="UP001459277"/>
    </source>
</evidence>
<keyword evidence="2" id="KW-1185">Reference proteome</keyword>
<gene>
    <name evidence="1" type="ORF">SO802_010610</name>
</gene>
<dbReference type="Proteomes" id="UP001459277">
    <property type="component" value="Unassembled WGS sequence"/>
</dbReference>
<name>A0AAW2DEP0_9ROSI</name>
<dbReference type="EMBL" id="JAZDWU010000003">
    <property type="protein sequence ID" value="KAL0009108.1"/>
    <property type="molecule type" value="Genomic_DNA"/>
</dbReference>
<proteinExistence type="predicted"/>
<comment type="caution">
    <text evidence="1">The sequence shown here is derived from an EMBL/GenBank/DDBJ whole genome shotgun (WGS) entry which is preliminary data.</text>
</comment>
<sequence length="142" mass="15175">MSIQSLLKFRYGLGQGAASFAVDIEEGVHDGVSEGIAAAVRLSQHQIQRRNEKSFLKEESTGEFEVGCCINVDLMPSHFSLSCTSSDAGDAYNLFAFPSGVQFNSGAWALDGIGVDMGKGCGTLEPPDLSKYPADFVCLFLP</sequence>
<reference evidence="1 2" key="1">
    <citation type="submission" date="2024-01" db="EMBL/GenBank/DDBJ databases">
        <title>A telomere-to-telomere, gap-free genome of sweet tea (Lithocarpus litseifolius).</title>
        <authorList>
            <person name="Zhou J."/>
        </authorList>
    </citation>
    <scope>NUCLEOTIDE SEQUENCE [LARGE SCALE GENOMIC DNA]</scope>
    <source>
        <strain evidence="1">Zhou-2022a</strain>
        <tissue evidence="1">Leaf</tissue>
    </source>
</reference>
<accession>A0AAW2DEP0</accession>
<evidence type="ECO:0000313" key="1">
    <source>
        <dbReference type="EMBL" id="KAL0009108.1"/>
    </source>
</evidence>
<protein>
    <submittedName>
        <fullName evidence="1">Uncharacterized protein</fullName>
    </submittedName>
</protein>
<dbReference type="AlphaFoldDB" id="A0AAW2DEP0"/>